<accession>A0A8X6MWT8</accession>
<dbReference type="AlphaFoldDB" id="A0A8X6MWT8"/>
<name>A0A8X6MWT8_NEPPI</name>
<keyword evidence="2" id="KW-1185">Reference proteome</keyword>
<evidence type="ECO:0000313" key="2">
    <source>
        <dbReference type="Proteomes" id="UP000887013"/>
    </source>
</evidence>
<reference evidence="1" key="1">
    <citation type="submission" date="2020-08" db="EMBL/GenBank/DDBJ databases">
        <title>Multicomponent nature underlies the extraordinary mechanical properties of spider dragline silk.</title>
        <authorList>
            <person name="Kono N."/>
            <person name="Nakamura H."/>
            <person name="Mori M."/>
            <person name="Yoshida Y."/>
            <person name="Ohtoshi R."/>
            <person name="Malay A.D."/>
            <person name="Moran D.A.P."/>
            <person name="Tomita M."/>
            <person name="Numata K."/>
            <person name="Arakawa K."/>
        </authorList>
    </citation>
    <scope>NUCLEOTIDE SEQUENCE</scope>
</reference>
<protein>
    <submittedName>
        <fullName evidence="1">Uncharacterized protein</fullName>
    </submittedName>
</protein>
<evidence type="ECO:0000313" key="1">
    <source>
        <dbReference type="EMBL" id="GFS82295.1"/>
    </source>
</evidence>
<dbReference type="Proteomes" id="UP000887013">
    <property type="component" value="Unassembled WGS sequence"/>
</dbReference>
<comment type="caution">
    <text evidence="1">The sequence shown here is derived from an EMBL/GenBank/DDBJ whole genome shotgun (WGS) entry which is preliminary data.</text>
</comment>
<organism evidence="1 2">
    <name type="scientific">Nephila pilipes</name>
    <name type="common">Giant wood spider</name>
    <name type="synonym">Nephila maculata</name>
    <dbReference type="NCBI Taxonomy" id="299642"/>
    <lineage>
        <taxon>Eukaryota</taxon>
        <taxon>Metazoa</taxon>
        <taxon>Ecdysozoa</taxon>
        <taxon>Arthropoda</taxon>
        <taxon>Chelicerata</taxon>
        <taxon>Arachnida</taxon>
        <taxon>Araneae</taxon>
        <taxon>Araneomorphae</taxon>
        <taxon>Entelegynae</taxon>
        <taxon>Araneoidea</taxon>
        <taxon>Nephilidae</taxon>
        <taxon>Nephila</taxon>
    </lineage>
</organism>
<proteinExistence type="predicted"/>
<sequence length="114" mass="13777">MYRLEPLFTIFHSRRLFVPWLASFRLFWRSPLAKVALKAKRWSPCRRSLKKSRPRPPLRDRWRLALTIADRGGKSLNYRQRRRARQHYGSRQRFAALASRYGEEKRQENGHVQA</sequence>
<gene>
    <name evidence="1" type="ORF">NPIL_576771</name>
</gene>
<dbReference type="EMBL" id="BMAW01051778">
    <property type="protein sequence ID" value="GFS82295.1"/>
    <property type="molecule type" value="Genomic_DNA"/>
</dbReference>